<accession>A0A857J1V5</accession>
<dbReference type="EMBL" id="CP047650">
    <property type="protein sequence ID" value="QHI97880.1"/>
    <property type="molecule type" value="Genomic_DNA"/>
</dbReference>
<dbReference type="GO" id="GO:0000155">
    <property type="term" value="F:phosphorelay sensor kinase activity"/>
    <property type="evidence" value="ECO:0007669"/>
    <property type="project" value="InterPro"/>
</dbReference>
<organism evidence="15 16">
    <name type="scientific">Xylophilus rhododendri</name>
    <dbReference type="NCBI Taxonomy" id="2697032"/>
    <lineage>
        <taxon>Bacteria</taxon>
        <taxon>Pseudomonadati</taxon>
        <taxon>Pseudomonadota</taxon>
        <taxon>Betaproteobacteria</taxon>
        <taxon>Burkholderiales</taxon>
        <taxon>Xylophilus</taxon>
    </lineage>
</organism>
<evidence type="ECO:0000256" key="9">
    <source>
        <dbReference type="ARBA" id="ARBA00022840"/>
    </source>
</evidence>
<evidence type="ECO:0000256" key="7">
    <source>
        <dbReference type="ARBA" id="ARBA00022741"/>
    </source>
</evidence>
<dbReference type="Gene3D" id="3.30.565.10">
    <property type="entry name" value="Histidine kinase-like ATPase, C-terminal domain"/>
    <property type="match status" value="1"/>
</dbReference>
<protein>
    <recommendedName>
        <fullName evidence="3">histidine kinase</fullName>
        <ecNumber evidence="3">2.7.13.3</ecNumber>
    </recommendedName>
</protein>
<keyword evidence="9" id="KW-0067">ATP-binding</keyword>
<dbReference type="PANTHER" id="PTHR45436">
    <property type="entry name" value="SENSOR HISTIDINE KINASE YKOH"/>
    <property type="match status" value="1"/>
</dbReference>
<keyword evidence="12" id="KW-0472">Membrane</keyword>
<evidence type="ECO:0000256" key="5">
    <source>
        <dbReference type="ARBA" id="ARBA00022679"/>
    </source>
</evidence>
<evidence type="ECO:0000256" key="6">
    <source>
        <dbReference type="ARBA" id="ARBA00022692"/>
    </source>
</evidence>
<keyword evidence="16" id="KW-1185">Reference proteome</keyword>
<dbReference type="PROSITE" id="PS50885">
    <property type="entry name" value="HAMP"/>
    <property type="match status" value="1"/>
</dbReference>
<dbReference type="InterPro" id="IPR036097">
    <property type="entry name" value="HisK_dim/P_sf"/>
</dbReference>
<evidence type="ECO:0000313" key="16">
    <source>
        <dbReference type="Proteomes" id="UP000464787"/>
    </source>
</evidence>
<name>A0A857J1V5_9BURK</name>
<sequence>MRRPATLAQRLTRVLLLCVAAAWVACLCGAVGFVHYEINRNFDSELEESGLRLLDVAAHDLEVAGMPGPGQPPVVEPPPQASGDTLIFRLVDESGRVLLIPRDEPREMFFDKVPLRPGYFNIDGWRVFTAHHPQRGLLLQLADPRSERRHAVHRVLIGLTLPMLAVMAVLFLLLGTVARGELTVLQRLESEIARRGGNDLRPVVVDGMPRELQSVGEHVNRLLGRLADALDVERALSANAAHELRTPLAAARLRLQTALEGALERTDVEAALASLNVLSQRAEKLLQLSRAEAGAVLPDQPVDLARLAATIAEEFWQTPALQARLQLEVAESAGPLVARGDFDALAIALRNLVENGLRYSDGRVELRVEAPCMLVVRDYGEGVEPARLQALRTRHARHSARPIGYGLGLSIVTTIVERHHARLELVSPLPEGKRGMEARMLLLPFEGPAGNSYES</sequence>
<dbReference type="Pfam" id="PF00512">
    <property type="entry name" value="HisKA"/>
    <property type="match status" value="1"/>
</dbReference>
<keyword evidence="7" id="KW-0547">Nucleotide-binding</keyword>
<dbReference type="AlphaFoldDB" id="A0A857J1V5"/>
<feature type="transmembrane region" description="Helical" evidence="12">
    <location>
        <begin position="155"/>
        <end position="178"/>
    </location>
</feature>
<dbReference type="KEGG" id="xyk:GT347_07655"/>
<dbReference type="GO" id="GO:0005524">
    <property type="term" value="F:ATP binding"/>
    <property type="evidence" value="ECO:0007669"/>
    <property type="project" value="UniProtKB-KW"/>
</dbReference>
<dbReference type="GO" id="GO:0005886">
    <property type="term" value="C:plasma membrane"/>
    <property type="evidence" value="ECO:0007669"/>
    <property type="project" value="TreeGrafter"/>
</dbReference>
<keyword evidence="11" id="KW-0902">Two-component regulatory system</keyword>
<keyword evidence="8 15" id="KW-0418">Kinase</keyword>
<evidence type="ECO:0000256" key="2">
    <source>
        <dbReference type="ARBA" id="ARBA00004141"/>
    </source>
</evidence>
<dbReference type="SMART" id="SM00388">
    <property type="entry name" value="HisKA"/>
    <property type="match status" value="1"/>
</dbReference>
<dbReference type="PROSITE" id="PS50109">
    <property type="entry name" value="HIS_KIN"/>
    <property type="match status" value="1"/>
</dbReference>
<dbReference type="InterPro" id="IPR050428">
    <property type="entry name" value="TCS_sensor_his_kinase"/>
</dbReference>
<reference evidence="15 16" key="1">
    <citation type="submission" date="2020-01" db="EMBL/GenBank/DDBJ databases">
        <title>Genome sequencing of strain KACC 21265.</title>
        <authorList>
            <person name="Heo J."/>
            <person name="Kim S.-J."/>
            <person name="Kim J.-S."/>
            <person name="Hong S.-B."/>
            <person name="Kwon S.-W."/>
        </authorList>
    </citation>
    <scope>NUCLEOTIDE SEQUENCE [LARGE SCALE GENOMIC DNA]</scope>
    <source>
        <strain evidence="15 16">KACC 21265</strain>
    </source>
</reference>
<feature type="domain" description="Histidine kinase" evidence="13">
    <location>
        <begin position="239"/>
        <end position="432"/>
    </location>
</feature>
<dbReference type="Pfam" id="PF02518">
    <property type="entry name" value="HATPase_c"/>
    <property type="match status" value="1"/>
</dbReference>
<keyword evidence="6 12" id="KW-0812">Transmembrane</keyword>
<keyword evidence="5" id="KW-0808">Transferase</keyword>
<evidence type="ECO:0000256" key="10">
    <source>
        <dbReference type="ARBA" id="ARBA00022989"/>
    </source>
</evidence>
<feature type="domain" description="HAMP" evidence="14">
    <location>
        <begin position="179"/>
        <end position="231"/>
    </location>
</feature>
<dbReference type="PANTHER" id="PTHR45436:SF14">
    <property type="entry name" value="SENSOR PROTEIN QSEC"/>
    <property type="match status" value="1"/>
</dbReference>
<proteinExistence type="predicted"/>
<comment type="catalytic activity">
    <reaction evidence="1">
        <text>ATP + protein L-histidine = ADP + protein N-phospho-L-histidine.</text>
        <dbReference type="EC" id="2.7.13.3"/>
    </reaction>
</comment>
<evidence type="ECO:0000256" key="11">
    <source>
        <dbReference type="ARBA" id="ARBA00023012"/>
    </source>
</evidence>
<evidence type="ECO:0000259" key="14">
    <source>
        <dbReference type="PROSITE" id="PS50885"/>
    </source>
</evidence>
<dbReference type="PROSITE" id="PS51257">
    <property type="entry name" value="PROKAR_LIPOPROTEIN"/>
    <property type="match status" value="1"/>
</dbReference>
<dbReference type="Gene3D" id="1.10.287.130">
    <property type="match status" value="1"/>
</dbReference>
<keyword evidence="10 12" id="KW-1133">Transmembrane helix</keyword>
<dbReference type="CDD" id="cd00082">
    <property type="entry name" value="HisKA"/>
    <property type="match status" value="1"/>
</dbReference>
<dbReference type="InterPro" id="IPR003594">
    <property type="entry name" value="HATPase_dom"/>
</dbReference>
<dbReference type="InterPro" id="IPR005467">
    <property type="entry name" value="His_kinase_dom"/>
</dbReference>
<evidence type="ECO:0000259" key="13">
    <source>
        <dbReference type="PROSITE" id="PS50109"/>
    </source>
</evidence>
<dbReference type="EC" id="2.7.13.3" evidence="3"/>
<evidence type="ECO:0000256" key="12">
    <source>
        <dbReference type="SAM" id="Phobius"/>
    </source>
</evidence>
<keyword evidence="4" id="KW-0597">Phosphoprotein</keyword>
<evidence type="ECO:0000256" key="1">
    <source>
        <dbReference type="ARBA" id="ARBA00000085"/>
    </source>
</evidence>
<evidence type="ECO:0000256" key="4">
    <source>
        <dbReference type="ARBA" id="ARBA00022553"/>
    </source>
</evidence>
<dbReference type="InterPro" id="IPR003660">
    <property type="entry name" value="HAMP_dom"/>
</dbReference>
<evidence type="ECO:0000313" key="15">
    <source>
        <dbReference type="EMBL" id="QHI97880.1"/>
    </source>
</evidence>
<gene>
    <name evidence="15" type="ORF">GT347_07655</name>
</gene>
<dbReference type="SUPFAM" id="SSF55874">
    <property type="entry name" value="ATPase domain of HSP90 chaperone/DNA topoisomerase II/histidine kinase"/>
    <property type="match status" value="1"/>
</dbReference>
<evidence type="ECO:0000256" key="8">
    <source>
        <dbReference type="ARBA" id="ARBA00022777"/>
    </source>
</evidence>
<dbReference type="InterPro" id="IPR036890">
    <property type="entry name" value="HATPase_C_sf"/>
</dbReference>
<dbReference type="Proteomes" id="UP000464787">
    <property type="component" value="Chromosome"/>
</dbReference>
<comment type="subcellular location">
    <subcellularLocation>
        <location evidence="2">Membrane</location>
        <topology evidence="2">Multi-pass membrane protein</topology>
    </subcellularLocation>
</comment>
<dbReference type="RefSeq" id="WP_160551397.1">
    <property type="nucleotide sequence ID" value="NZ_CP047650.1"/>
</dbReference>
<dbReference type="SMART" id="SM00387">
    <property type="entry name" value="HATPase_c"/>
    <property type="match status" value="1"/>
</dbReference>
<dbReference type="InterPro" id="IPR003661">
    <property type="entry name" value="HisK_dim/P_dom"/>
</dbReference>
<dbReference type="SUPFAM" id="SSF47384">
    <property type="entry name" value="Homodimeric domain of signal transducing histidine kinase"/>
    <property type="match status" value="1"/>
</dbReference>
<evidence type="ECO:0000256" key="3">
    <source>
        <dbReference type="ARBA" id="ARBA00012438"/>
    </source>
</evidence>